<dbReference type="GO" id="GO:0032259">
    <property type="term" value="P:methylation"/>
    <property type="evidence" value="ECO:0007669"/>
    <property type="project" value="UniProtKB-KW"/>
</dbReference>
<dbReference type="PANTHER" id="PTHR42933">
    <property type="entry name" value="SLR6095 PROTEIN"/>
    <property type="match status" value="1"/>
</dbReference>
<dbReference type="Gene3D" id="3.40.50.150">
    <property type="entry name" value="Vaccinia Virus protein VP39"/>
    <property type="match status" value="1"/>
</dbReference>
<keyword evidence="5" id="KW-0949">S-adenosyl-L-methionine</keyword>
<dbReference type="InterPro" id="IPR022749">
    <property type="entry name" value="D12N6_MeTrfase_N"/>
</dbReference>
<name>A0A5D3WJ68_9BACT</name>
<gene>
    <name evidence="10" type="ORF">EDC39_106166</name>
</gene>
<evidence type="ECO:0000259" key="8">
    <source>
        <dbReference type="Pfam" id="PF02384"/>
    </source>
</evidence>
<accession>A0A5D3WJ68</accession>
<dbReference type="Gene3D" id="1.20.1260.30">
    <property type="match status" value="1"/>
</dbReference>
<evidence type="ECO:0000313" key="11">
    <source>
        <dbReference type="Proteomes" id="UP000324159"/>
    </source>
</evidence>
<dbReference type="GO" id="GO:0003677">
    <property type="term" value="F:DNA binding"/>
    <property type="evidence" value="ECO:0007669"/>
    <property type="project" value="InterPro"/>
</dbReference>
<dbReference type="SUPFAM" id="SSF53335">
    <property type="entry name" value="S-adenosyl-L-methionine-dependent methyltransferases"/>
    <property type="match status" value="1"/>
</dbReference>
<evidence type="ECO:0000256" key="5">
    <source>
        <dbReference type="ARBA" id="ARBA00022691"/>
    </source>
</evidence>
<keyword evidence="6" id="KW-0680">Restriction system</keyword>
<comment type="catalytic activity">
    <reaction evidence="7">
        <text>a 2'-deoxyadenosine in DNA + S-adenosyl-L-methionine = an N(6)-methyl-2'-deoxyadenosine in DNA + S-adenosyl-L-homocysteine + H(+)</text>
        <dbReference type="Rhea" id="RHEA:15197"/>
        <dbReference type="Rhea" id="RHEA-COMP:12418"/>
        <dbReference type="Rhea" id="RHEA-COMP:12419"/>
        <dbReference type="ChEBI" id="CHEBI:15378"/>
        <dbReference type="ChEBI" id="CHEBI:57856"/>
        <dbReference type="ChEBI" id="CHEBI:59789"/>
        <dbReference type="ChEBI" id="CHEBI:90615"/>
        <dbReference type="ChEBI" id="CHEBI:90616"/>
        <dbReference type="EC" id="2.1.1.72"/>
    </reaction>
</comment>
<evidence type="ECO:0000256" key="7">
    <source>
        <dbReference type="ARBA" id="ARBA00047942"/>
    </source>
</evidence>
<proteinExistence type="inferred from homology"/>
<dbReference type="EMBL" id="VNIB01000006">
    <property type="protein sequence ID" value="TYO98560.1"/>
    <property type="molecule type" value="Genomic_DNA"/>
</dbReference>
<dbReference type="RefSeq" id="WP_148895928.1">
    <property type="nucleotide sequence ID" value="NZ_VNIB01000006.1"/>
</dbReference>
<dbReference type="Pfam" id="PF02384">
    <property type="entry name" value="N6_Mtase"/>
    <property type="match status" value="1"/>
</dbReference>
<evidence type="ECO:0000256" key="4">
    <source>
        <dbReference type="ARBA" id="ARBA00022679"/>
    </source>
</evidence>
<comment type="caution">
    <text evidence="10">The sequence shown here is derived from an EMBL/GenBank/DDBJ whole genome shotgun (WGS) entry which is preliminary data.</text>
</comment>
<dbReference type="OrthoDB" id="9784823at2"/>
<organism evidence="10 11">
    <name type="scientific">Geothermobacter ehrlichii</name>
    <dbReference type="NCBI Taxonomy" id="213224"/>
    <lineage>
        <taxon>Bacteria</taxon>
        <taxon>Pseudomonadati</taxon>
        <taxon>Thermodesulfobacteriota</taxon>
        <taxon>Desulfuromonadia</taxon>
        <taxon>Desulfuromonadales</taxon>
        <taxon>Geothermobacteraceae</taxon>
        <taxon>Geothermobacter</taxon>
    </lineage>
</organism>
<evidence type="ECO:0000313" key="10">
    <source>
        <dbReference type="EMBL" id="TYO98560.1"/>
    </source>
</evidence>
<evidence type="ECO:0000256" key="1">
    <source>
        <dbReference type="ARBA" id="ARBA00006594"/>
    </source>
</evidence>
<evidence type="ECO:0000259" key="9">
    <source>
        <dbReference type="Pfam" id="PF12161"/>
    </source>
</evidence>
<dbReference type="Pfam" id="PF12161">
    <property type="entry name" value="HsdM_N"/>
    <property type="match status" value="1"/>
</dbReference>
<dbReference type="AlphaFoldDB" id="A0A5D3WJ68"/>
<dbReference type="GO" id="GO:0009307">
    <property type="term" value="P:DNA restriction-modification system"/>
    <property type="evidence" value="ECO:0007669"/>
    <property type="project" value="UniProtKB-KW"/>
</dbReference>
<dbReference type="PRINTS" id="PR00507">
    <property type="entry name" value="N12N6MTFRASE"/>
</dbReference>
<evidence type="ECO:0000256" key="3">
    <source>
        <dbReference type="ARBA" id="ARBA00022603"/>
    </source>
</evidence>
<reference evidence="10 11" key="1">
    <citation type="submission" date="2019-07" db="EMBL/GenBank/DDBJ databases">
        <title>Genomic Encyclopedia of Type Strains, Phase IV (KMG-IV): sequencing the most valuable type-strain genomes for metagenomic binning, comparative biology and taxonomic classification.</title>
        <authorList>
            <person name="Goeker M."/>
        </authorList>
    </citation>
    <scope>NUCLEOTIDE SEQUENCE [LARGE SCALE GENOMIC DNA]</scope>
    <source>
        <strain evidence="10 11">SS015</strain>
    </source>
</reference>
<comment type="similarity">
    <text evidence="1">Belongs to the N(4)/N(6)-methyltransferase family.</text>
</comment>
<dbReference type="InterPro" id="IPR038333">
    <property type="entry name" value="T1MK-like_N_sf"/>
</dbReference>
<keyword evidence="4" id="KW-0808">Transferase</keyword>
<dbReference type="InterPro" id="IPR003356">
    <property type="entry name" value="DNA_methylase_A-5"/>
</dbReference>
<evidence type="ECO:0000256" key="2">
    <source>
        <dbReference type="ARBA" id="ARBA00011900"/>
    </source>
</evidence>
<dbReference type="Proteomes" id="UP000324159">
    <property type="component" value="Unassembled WGS sequence"/>
</dbReference>
<dbReference type="EC" id="2.1.1.72" evidence="2"/>
<dbReference type="GO" id="GO:0008170">
    <property type="term" value="F:N-methyltransferase activity"/>
    <property type="evidence" value="ECO:0007669"/>
    <property type="project" value="InterPro"/>
</dbReference>
<dbReference type="PANTHER" id="PTHR42933:SF3">
    <property type="entry name" value="TYPE I RESTRICTION ENZYME MJAVIII METHYLASE SUBUNIT"/>
    <property type="match status" value="1"/>
</dbReference>
<protein>
    <recommendedName>
        <fullName evidence="2">site-specific DNA-methyltransferase (adenine-specific)</fullName>
        <ecNumber evidence="2">2.1.1.72</ecNumber>
    </recommendedName>
</protein>
<feature type="domain" description="N6 adenine-specific DNA methyltransferase N-terminal" evidence="9">
    <location>
        <begin position="7"/>
        <end position="136"/>
    </location>
</feature>
<sequence>MNLQNQANFIWSVADLLRGDFKRSDFGRIILPFTLLRRLECVLEPTREAVLKRYDELKESGLDLDAILPKVAGQRFYNVSRYTLANVGETETRANLEDYIARFSSNARACFDYFNFTTWLDRLAEANLLYLVVQRFAGIDLHPDVVSNHEMGLIFEELIRRFAESANDTAGEYFTPRDVVRLATTLVFAPDHEVLTGEGVIRTIYDPCCGTGGFLASGIEQVHEWNDKARIVPYGQELNPESYAIAMADMLVKGYDPKNIKFGNTLSDDQLPLERFNYCLANPPFGVDWKKVQKAVTDEHQIKGFDGRFGPGLPRVSDGSLLFLMHLISKRRFEDGGTRIGIVLNGSPLFTGGAGSGESEIRRWILENDWLEAIVALPTDLFYNTGIATYIWILSNHKDPRRKGKVQLINATELWTPMRKSLGSKRRYISDEQIAIIARQFADFEESETSKIFNTTDFGYRRITVERPLQLAFHPRDELRLEALQADKVWGKLDEERQQALLNALEQLEEKYLSRDQFFKAVTAALGGKLAAPEKKLLQKHLGEHDPEAEYCKAKGAFEPNPDLRDYENVPLSESVADYFAREVVPHVPDAWIDESKRDPKDGAVGIVGYEINFNRYFYKYVPPRPLEEIDAELRQVEREIQDLLREVTE</sequence>
<keyword evidence="11" id="KW-1185">Reference proteome</keyword>
<evidence type="ECO:0000256" key="6">
    <source>
        <dbReference type="ARBA" id="ARBA00022747"/>
    </source>
</evidence>
<dbReference type="GO" id="GO:0009007">
    <property type="term" value="F:site-specific DNA-methyltransferase (adenine-specific) activity"/>
    <property type="evidence" value="ECO:0007669"/>
    <property type="project" value="UniProtKB-EC"/>
</dbReference>
<keyword evidence="3" id="KW-0489">Methyltransferase</keyword>
<feature type="domain" description="DNA methylase adenine-specific" evidence="8">
    <location>
        <begin position="148"/>
        <end position="448"/>
    </location>
</feature>
<dbReference type="InterPro" id="IPR029063">
    <property type="entry name" value="SAM-dependent_MTases_sf"/>
</dbReference>
<dbReference type="InterPro" id="IPR051537">
    <property type="entry name" value="DNA_Adenine_Mtase"/>
</dbReference>